<name>F8NW89_SERL9</name>
<dbReference type="PROSITE" id="PS50132">
    <property type="entry name" value="RGS"/>
    <property type="match status" value="1"/>
</dbReference>
<dbReference type="GO" id="GO:0035091">
    <property type="term" value="F:phosphatidylinositol binding"/>
    <property type="evidence" value="ECO:0007669"/>
    <property type="project" value="InterPro"/>
</dbReference>
<dbReference type="KEGG" id="sla:SERLADRAFT_438564"/>
<dbReference type="SUPFAM" id="SSF48097">
    <property type="entry name" value="Regulator of G-protein signaling, RGS"/>
    <property type="match status" value="1"/>
</dbReference>
<feature type="transmembrane region" description="Helical" evidence="3">
    <location>
        <begin position="36"/>
        <end position="57"/>
    </location>
</feature>
<dbReference type="InterPro" id="IPR003114">
    <property type="entry name" value="Phox_assoc"/>
</dbReference>
<dbReference type="InterPro" id="IPR036871">
    <property type="entry name" value="PX_dom_sf"/>
</dbReference>
<dbReference type="CDD" id="cd06876">
    <property type="entry name" value="PX_MDM1p"/>
    <property type="match status" value="1"/>
</dbReference>
<feature type="compositionally biased region" description="Low complexity" evidence="2">
    <location>
        <begin position="640"/>
        <end position="653"/>
    </location>
</feature>
<evidence type="ECO:0000313" key="7">
    <source>
        <dbReference type="EMBL" id="EGO24968.1"/>
    </source>
</evidence>
<proteinExistence type="inferred from homology"/>
<dbReference type="Proteomes" id="UP000008064">
    <property type="component" value="Unassembled WGS sequence"/>
</dbReference>
<dbReference type="Pfam" id="PF00787">
    <property type="entry name" value="PX"/>
    <property type="match status" value="1"/>
</dbReference>
<dbReference type="SMART" id="SM00315">
    <property type="entry name" value="RGS"/>
    <property type="match status" value="1"/>
</dbReference>
<dbReference type="PANTHER" id="PTHR22775">
    <property type="entry name" value="SORTING NEXIN"/>
    <property type="match status" value="1"/>
</dbReference>
<feature type="compositionally biased region" description="Polar residues" evidence="2">
    <location>
        <begin position="709"/>
        <end position="723"/>
    </location>
</feature>
<comment type="similarity">
    <text evidence="1">Belongs to the sorting nexin family.</text>
</comment>
<feature type="compositionally biased region" description="Polar residues" evidence="2">
    <location>
        <begin position="654"/>
        <end position="670"/>
    </location>
</feature>
<dbReference type="Pfam" id="PF00615">
    <property type="entry name" value="RGS"/>
    <property type="match status" value="1"/>
</dbReference>
<dbReference type="PROSITE" id="PS51207">
    <property type="entry name" value="PXA"/>
    <property type="match status" value="1"/>
</dbReference>
<dbReference type="AlphaFoldDB" id="F8NW89"/>
<dbReference type="InterPro" id="IPR001683">
    <property type="entry name" value="PX_dom"/>
</dbReference>
<feature type="compositionally biased region" description="Basic and acidic residues" evidence="2">
    <location>
        <begin position="763"/>
        <end position="773"/>
    </location>
</feature>
<dbReference type="SMART" id="SM00313">
    <property type="entry name" value="PXA"/>
    <property type="match status" value="1"/>
</dbReference>
<dbReference type="PANTHER" id="PTHR22775:SF3">
    <property type="entry name" value="SORTING NEXIN-13"/>
    <property type="match status" value="1"/>
</dbReference>
<keyword evidence="3" id="KW-1133">Transmembrane helix</keyword>
<dbReference type="EMBL" id="GL945434">
    <property type="protein sequence ID" value="EGO24968.1"/>
    <property type="molecule type" value="Genomic_DNA"/>
</dbReference>
<evidence type="ECO:0000259" key="5">
    <source>
        <dbReference type="PROSITE" id="PS50195"/>
    </source>
</evidence>
<dbReference type="PROSITE" id="PS50195">
    <property type="entry name" value="PX"/>
    <property type="match status" value="1"/>
</dbReference>
<feature type="region of interest" description="Disordered" evidence="2">
    <location>
        <begin position="593"/>
        <end position="620"/>
    </location>
</feature>
<dbReference type="Pfam" id="PF08628">
    <property type="entry name" value="Nexin_C"/>
    <property type="match status" value="1"/>
</dbReference>
<feature type="domain" description="RGS" evidence="4">
    <location>
        <begin position="438"/>
        <end position="475"/>
    </location>
</feature>
<dbReference type="InterPro" id="IPR044926">
    <property type="entry name" value="RGS_subdomain_2"/>
</dbReference>
<dbReference type="RefSeq" id="XP_007318987.1">
    <property type="nucleotide sequence ID" value="XM_007318925.1"/>
</dbReference>
<dbReference type="InterPro" id="IPR013937">
    <property type="entry name" value="Sorting_nexin_C"/>
</dbReference>
<accession>F8NW89</accession>
<keyword evidence="3" id="KW-0472">Membrane</keyword>
<dbReference type="HOGENOM" id="CLU_002131_1_0_1"/>
<gene>
    <name evidence="7" type="ORF">SERLADRAFT_438564</name>
</gene>
<protein>
    <recommendedName>
        <fullName evidence="8">PhoX domain-containing protein</fullName>
    </recommendedName>
</protein>
<evidence type="ECO:0000259" key="6">
    <source>
        <dbReference type="PROSITE" id="PS51207"/>
    </source>
</evidence>
<evidence type="ECO:0000259" key="4">
    <source>
        <dbReference type="PROSITE" id="PS50132"/>
    </source>
</evidence>
<feature type="region of interest" description="Disordered" evidence="2">
    <location>
        <begin position="637"/>
        <end position="687"/>
    </location>
</feature>
<sequence>MHRLASKKVLFAVAFVAILIPATFHAISSPAVFILVLPLTLVLAAVAYLPSTVFLGYKLDARRKIQGNVLSRASRPFSFCTPAAWQAVLTRSEWSQNLPQSLPSVYPAMPTASSALNDIMIFIVRDFVLAWYKDLSSSPSFPTAVSSVLHDSVERLVHQITVVDPSALLVMRILPMVTAHIEQFRQAEIALLETGLGRRLRQSEEVDMLLASKYATIAGGKLHPAVENLSSTFTRQSEEMHLRETIDKALSSLLPERECQSKAVRVVVREILACAVFYPIMDIISEPDFWNRIIDQVAGAAIHQQRLISRVRNVLEAQSPSRHSRHSSFTDPLTDSDVVNTVHQVEKIANNIDNCLSLPDAQRLKDDIVEEISKTRLLLVSPNKKELDHGKNTEDIIFFLDRLHAARRKVEKRISVLGSDGYSMSPDSYDAGIRTRLTLREVLKTPNLVPFFMEFMESRHRSVLVQFWLTVESFRHPLEPTDSTSEADDYFIQNSSSPYVLKDDISMIKNLYFSTSELHPSLSIISKEYVDTVRSSASGTLPLSPTTERKVHRSIISAQRQVEQEMEHDYDEFARSDLVQDIEFSNLETSRPSSFKLTSEGLSMPSSSAKAPPSVLLDSSSTSKSLLQDFEVSRQGMPRAASASLTSPTTPSPNINSLFSPASDSSSENSRPPLFDGSDEIYSNTDESRRIETIRAAVTDIIATDQQQAQWSHARAGSSSKSLDASPRSRIIGTQRKGMFDDDDDNDNDDADDDNEEIPSDEGGSHNKHERGSNAEQRSFQLAGPGDLQLSYEIARLEDKTARLEAQDAMLNTLIKKAELTGDIRELKLLQKSKSSLSRDLRELRFQKTQYEQQESANRLISNRTGIMIVNSTVGEEGGKSVVRYLVEVQQRALDGTFASGWVVARRYNEFLSMHNKLRDRYPAIRNLDFPGKRLVTTLSGTFVDARRQALEKYMQNLIAIPEVCEGDELRAFLSRESPFMASGLQGNRTSGPSSMSRTSLVRTVYRSVTESIDDMFFGTSMLDVMVQRLTKQVAEVVGIIGSAVNDEDFVAQTLKGFGKTNSAATFMHMPGDLKPLEGETSTSTFSAPICDLILTVFDLNKKNNWLRRQAIVIILQQVLGDTIERKLRDVVKSLLEESHVMVVINFLRDTIWPGGQLKPSGQPRTAEEKLRSRDEANRKLSALVPDLAANMIGRSNVRGGASLVFAALQNRRLNQHLAYTIVDEIMASMFPAEPS</sequence>
<feature type="domain" description="PX" evidence="5">
    <location>
        <begin position="863"/>
        <end position="981"/>
    </location>
</feature>
<feature type="region of interest" description="Disordered" evidence="2">
    <location>
        <begin position="709"/>
        <end position="783"/>
    </location>
</feature>
<feature type="compositionally biased region" description="Low complexity" evidence="2">
    <location>
        <begin position="603"/>
        <end position="620"/>
    </location>
</feature>
<evidence type="ECO:0008006" key="8">
    <source>
        <dbReference type="Google" id="ProtNLM"/>
    </source>
</evidence>
<feature type="compositionally biased region" description="Acidic residues" evidence="2">
    <location>
        <begin position="741"/>
        <end position="760"/>
    </location>
</feature>
<dbReference type="SUPFAM" id="SSF64268">
    <property type="entry name" value="PX domain"/>
    <property type="match status" value="1"/>
</dbReference>
<dbReference type="Gene3D" id="1.10.167.10">
    <property type="entry name" value="Regulator of G-protein Signalling 4, domain 2"/>
    <property type="match status" value="1"/>
</dbReference>
<dbReference type="InterPro" id="IPR036305">
    <property type="entry name" value="RGS_sf"/>
</dbReference>
<evidence type="ECO:0000256" key="2">
    <source>
        <dbReference type="SAM" id="MobiDB-lite"/>
    </source>
</evidence>
<dbReference type="OrthoDB" id="120967at2759"/>
<organism>
    <name type="scientific">Serpula lacrymans var. lacrymans (strain S7.9)</name>
    <name type="common">Dry rot fungus</name>
    <dbReference type="NCBI Taxonomy" id="578457"/>
    <lineage>
        <taxon>Eukaryota</taxon>
        <taxon>Fungi</taxon>
        <taxon>Dikarya</taxon>
        <taxon>Basidiomycota</taxon>
        <taxon>Agaricomycotina</taxon>
        <taxon>Agaricomycetes</taxon>
        <taxon>Agaricomycetidae</taxon>
        <taxon>Boletales</taxon>
        <taxon>Coniophorineae</taxon>
        <taxon>Serpulaceae</taxon>
        <taxon>Serpula</taxon>
    </lineage>
</organism>
<evidence type="ECO:0000256" key="3">
    <source>
        <dbReference type="SAM" id="Phobius"/>
    </source>
</evidence>
<dbReference type="InterPro" id="IPR016137">
    <property type="entry name" value="RGS"/>
</dbReference>
<dbReference type="Pfam" id="PF02194">
    <property type="entry name" value="PXA"/>
    <property type="match status" value="1"/>
</dbReference>
<dbReference type="SMART" id="SM00312">
    <property type="entry name" value="PX"/>
    <property type="match status" value="1"/>
</dbReference>
<dbReference type="GeneID" id="18815043"/>
<reference evidence="7" key="1">
    <citation type="submission" date="2011-04" db="EMBL/GenBank/DDBJ databases">
        <title>Evolution of plant cell wall degrading machinery underlies the functional diversity of forest fungi.</title>
        <authorList>
            <consortium name="US DOE Joint Genome Institute (JGI-PGF)"/>
            <person name="Eastwood D.C."/>
            <person name="Floudas D."/>
            <person name="Binder M."/>
            <person name="Majcherczyk A."/>
            <person name="Schneider P."/>
            <person name="Aerts A."/>
            <person name="Asiegbu F.O."/>
            <person name="Baker S.E."/>
            <person name="Barry K."/>
            <person name="Bendiksby M."/>
            <person name="Blumentritt M."/>
            <person name="Coutinho P.M."/>
            <person name="Cullen D."/>
            <person name="Cullen D."/>
            <person name="Gathman A."/>
            <person name="Goodell B."/>
            <person name="Henrissat B."/>
            <person name="Ihrmark K."/>
            <person name="Kauserud H."/>
            <person name="Kohler A."/>
            <person name="LaButti K."/>
            <person name="Lapidus A."/>
            <person name="Lavin J.L."/>
            <person name="Lee Y.-H."/>
            <person name="Lindquist E."/>
            <person name="Lilly W."/>
            <person name="Lucas S."/>
            <person name="Morin E."/>
            <person name="Murat C."/>
            <person name="Oguiza J.A."/>
            <person name="Park J."/>
            <person name="Pisabarro A.G."/>
            <person name="Riley R."/>
            <person name="Rosling A."/>
            <person name="Salamov A."/>
            <person name="Schmidt O."/>
            <person name="Schmutz J."/>
            <person name="Skrede I."/>
            <person name="Stenlid J."/>
            <person name="Wiebenga A."/>
            <person name="Xie X."/>
            <person name="Kues U."/>
            <person name="Hibbett D.S."/>
            <person name="Hoffmeister D."/>
            <person name="Hogberg N."/>
            <person name="Martin F."/>
            <person name="Grigoriev I.V."/>
            <person name="Watkinson S.C."/>
        </authorList>
    </citation>
    <scope>NUCLEOTIDE SEQUENCE</scope>
    <source>
        <strain evidence="7">S7.9</strain>
    </source>
</reference>
<evidence type="ECO:0000256" key="1">
    <source>
        <dbReference type="ARBA" id="ARBA00010883"/>
    </source>
</evidence>
<keyword evidence="3" id="KW-0812">Transmembrane</keyword>
<feature type="domain" description="PXA" evidence="6">
    <location>
        <begin position="109"/>
        <end position="302"/>
    </location>
</feature>
<dbReference type="Gene3D" id="3.30.1520.10">
    <property type="entry name" value="Phox-like domain"/>
    <property type="match status" value="1"/>
</dbReference>